<dbReference type="OrthoDB" id="383937at2"/>
<dbReference type="RefSeq" id="WP_110042690.1">
    <property type="nucleotide sequence ID" value="NZ_CP054612.1"/>
</dbReference>
<dbReference type="AlphaFoldDB" id="A0A2V2YYM1"/>
<feature type="signal peptide" evidence="7">
    <location>
        <begin position="1"/>
        <end position="26"/>
    </location>
</feature>
<dbReference type="SUPFAM" id="SSF53850">
    <property type="entry name" value="Periplasmic binding protein-like II"/>
    <property type="match status" value="1"/>
</dbReference>
<evidence type="ECO:0000256" key="1">
    <source>
        <dbReference type="ARBA" id="ARBA00022475"/>
    </source>
</evidence>
<reference evidence="8 9" key="1">
    <citation type="submission" date="2018-05" db="EMBL/GenBank/DDBJ databases">
        <title>Genomic Encyclopedia of Type Strains, Phase III (KMG-III): the genomes of soil and plant-associated and newly described type strains.</title>
        <authorList>
            <person name="Whitman W."/>
        </authorList>
    </citation>
    <scope>NUCLEOTIDE SEQUENCE [LARGE SCALE GENOMIC DNA]</scope>
    <source>
        <strain evidence="8 9">CECT 5696</strain>
    </source>
</reference>
<keyword evidence="9" id="KW-1185">Reference proteome</keyword>
<keyword evidence="8" id="KW-0813">Transport</keyword>
<evidence type="ECO:0000313" key="8">
    <source>
        <dbReference type="EMBL" id="PWW07454.1"/>
    </source>
</evidence>
<keyword evidence="5" id="KW-0449">Lipoprotein</keyword>
<evidence type="ECO:0000256" key="7">
    <source>
        <dbReference type="SAM" id="SignalP"/>
    </source>
</evidence>
<dbReference type="PROSITE" id="PS51257">
    <property type="entry name" value="PROKAR_LIPOPROTEIN"/>
    <property type="match status" value="1"/>
</dbReference>
<accession>A0A2V2YYM1</accession>
<comment type="caution">
    <text evidence="8">The sequence shown here is derived from an EMBL/GenBank/DDBJ whole genome shotgun (WGS) entry which is preliminary data.</text>
</comment>
<evidence type="ECO:0000256" key="6">
    <source>
        <dbReference type="SAM" id="MobiDB-lite"/>
    </source>
</evidence>
<feature type="region of interest" description="Disordered" evidence="6">
    <location>
        <begin position="25"/>
        <end position="67"/>
    </location>
</feature>
<dbReference type="PANTHER" id="PTHR43649">
    <property type="entry name" value="ARABINOSE-BINDING PROTEIN-RELATED"/>
    <property type="match status" value="1"/>
</dbReference>
<dbReference type="Proteomes" id="UP000246635">
    <property type="component" value="Unassembled WGS sequence"/>
</dbReference>
<evidence type="ECO:0000313" key="9">
    <source>
        <dbReference type="Proteomes" id="UP000246635"/>
    </source>
</evidence>
<feature type="compositionally biased region" description="Basic and acidic residues" evidence="6">
    <location>
        <begin position="26"/>
        <end position="40"/>
    </location>
</feature>
<dbReference type="Gene3D" id="3.40.190.10">
    <property type="entry name" value="Periplasmic binding protein-like II"/>
    <property type="match status" value="1"/>
</dbReference>
<evidence type="ECO:0000256" key="4">
    <source>
        <dbReference type="ARBA" id="ARBA00023139"/>
    </source>
</evidence>
<evidence type="ECO:0000256" key="5">
    <source>
        <dbReference type="ARBA" id="ARBA00023288"/>
    </source>
</evidence>
<keyword evidence="3" id="KW-0472">Membrane</keyword>
<dbReference type="EMBL" id="QGTQ01000002">
    <property type="protein sequence ID" value="PWW07454.1"/>
    <property type="molecule type" value="Genomic_DNA"/>
</dbReference>
<proteinExistence type="predicted"/>
<keyword evidence="8" id="KW-0762">Sugar transport</keyword>
<evidence type="ECO:0000256" key="2">
    <source>
        <dbReference type="ARBA" id="ARBA00022729"/>
    </source>
</evidence>
<evidence type="ECO:0000256" key="3">
    <source>
        <dbReference type="ARBA" id="ARBA00023136"/>
    </source>
</evidence>
<keyword evidence="2 7" id="KW-0732">Signal</keyword>
<keyword evidence="1" id="KW-1003">Cell membrane</keyword>
<sequence>MKKMKVLSISVMCLLLVLLAACSSSSKDDGSTASKDDTKQTETATPTEPAKEETVTDEPEPVVADPIDLGGRTITLSAWWDLAPKDDSASGKALIEQQAAVEKKYNVKINYLNVPYGDYQKQYTAGVIAGTPMADISIVETKDALNGALAGQLYKLSEFTTSDSDINNEHKLMSKMKPIAGEEYMFNTPSNVGWGIMYNRAIFKELGLPDLQQLYNNGEWNWDKFLEVAKLGTKDTNNDGKLDRWGYAGWSSELGRHLASANGAKIANDTTGKEGLTDPNTIAALELINKMWNVDKVVKVKSGKKTEWTERDTYKDGDSAMWAGAEWMMGDTTLDFGIVPFPLGPNGTKDATFSENTGNGYVIPKGVKDPGIVYQIFEELYNIPALEEYPSQNYLEGKYKTQEDIDMVVNHIAGTGMTQLDEAYANYPYYTVMEDILNNNVSVTAAVEKHKQEAQAAMDALGKQ</sequence>
<keyword evidence="4" id="KW-0564">Palmitate</keyword>
<dbReference type="Pfam" id="PF01547">
    <property type="entry name" value="SBP_bac_1"/>
    <property type="match status" value="1"/>
</dbReference>
<dbReference type="InterPro" id="IPR006059">
    <property type="entry name" value="SBP"/>
</dbReference>
<gene>
    <name evidence="8" type="ORF">DFQ01_102348</name>
</gene>
<organism evidence="8 9">
    <name type="scientific">Paenibacillus cellulosilyticus</name>
    <dbReference type="NCBI Taxonomy" id="375489"/>
    <lineage>
        <taxon>Bacteria</taxon>
        <taxon>Bacillati</taxon>
        <taxon>Bacillota</taxon>
        <taxon>Bacilli</taxon>
        <taxon>Bacillales</taxon>
        <taxon>Paenibacillaceae</taxon>
        <taxon>Paenibacillus</taxon>
    </lineage>
</organism>
<dbReference type="PANTHER" id="PTHR43649:SF33">
    <property type="entry name" value="POLYGALACTURONAN_RHAMNOGALACTURONAN-BINDING PROTEIN YTCQ"/>
    <property type="match status" value="1"/>
</dbReference>
<protein>
    <submittedName>
        <fullName evidence="8">Multiple sugar transport system substrate-binding protein</fullName>
    </submittedName>
</protein>
<dbReference type="InterPro" id="IPR050490">
    <property type="entry name" value="Bact_solute-bd_prot1"/>
</dbReference>
<name>A0A2V2YYM1_9BACL</name>
<feature type="chain" id="PRO_5038981534" evidence="7">
    <location>
        <begin position="27"/>
        <end position="464"/>
    </location>
</feature>